<dbReference type="InterPro" id="IPR015943">
    <property type="entry name" value="WD40/YVTN_repeat-like_dom_sf"/>
</dbReference>
<dbReference type="SUPFAM" id="SSF50978">
    <property type="entry name" value="WD40 repeat-like"/>
    <property type="match status" value="1"/>
</dbReference>
<dbReference type="InterPro" id="IPR036322">
    <property type="entry name" value="WD40_repeat_dom_sf"/>
</dbReference>
<dbReference type="Pfam" id="PF08513">
    <property type="entry name" value="LisH"/>
    <property type="match status" value="1"/>
</dbReference>
<sequence>MVGKDNWDAEKMLDLYLHDYLVKKNMHETAELFRQETGIPHRSVVIDSPEGLLQEWWSLFYDIYFTRQTKLQGHSEAETPIMAEKMEDQSQNLDPMFSPQLMINRRMARQVHISRYSDSSNLLLETNQLSLPNSFAASSSLLQRQINLTQHQVKREQIQGSNLGRTFPINSVISYGAEKGKLPVTRPHAAGLNTSIDPSPLNGWPLDAPNYQQQLQILNCLPEKSDKGLLPRNPTPTFPGSSAKFNYHNLIIPKQYIIENNRSMTIQIAQTEHRNRYNLLQQLQEGRKKNKLSNSTLADQKLDDIKAEEYKPVDGTVDSFLSHDDDDVDNKSTPFNILRHRSNRLNKTEHKGFTFEEVSCLHSSKSKVLSCHFSSDGKFLASVGHEKKVVLIWNMESLDFVRTSEGHSLLITDVRFRQSSTIFATSSFDQTVQIWDSAKPSKSLFKLLGHAEQVLSLDFHPRNVDLLCSCDRNNEMRLWNINQRTCIHVSKAVTKQVRFQPGLGKLIATASGNGVNVIDVETNKPQFCLKGHGKDVLSICWDPCGKYIASISEDSAQVWSVSGGECLHDLRSTGNKFQSCAFHPAYSQLLVIGGYQCLELWNPIESHKTLTVEAHKGLISSLADCLQTETIASTSHDQRVKLWK</sequence>
<keyword evidence="1 3" id="KW-0853">WD repeat</keyword>
<accession>A0A6A2XYG5</accession>
<evidence type="ECO:0000256" key="2">
    <source>
        <dbReference type="ARBA" id="ARBA00022737"/>
    </source>
</evidence>
<reference evidence="4" key="1">
    <citation type="submission" date="2019-09" db="EMBL/GenBank/DDBJ databases">
        <title>Draft genome information of white flower Hibiscus syriacus.</title>
        <authorList>
            <person name="Kim Y.-M."/>
        </authorList>
    </citation>
    <scope>NUCLEOTIDE SEQUENCE [LARGE SCALE GENOMIC DNA]</scope>
    <source>
        <strain evidence="4">YM2019G1</strain>
    </source>
</reference>
<comment type="caution">
    <text evidence="4">The sequence shown here is derived from an EMBL/GenBank/DDBJ whole genome shotgun (WGS) entry which is preliminary data.</text>
</comment>
<feature type="repeat" description="WD" evidence="3">
    <location>
        <begin position="612"/>
        <end position="644"/>
    </location>
</feature>
<dbReference type="InterPro" id="IPR006594">
    <property type="entry name" value="LisH"/>
</dbReference>
<dbReference type="SMART" id="SM00667">
    <property type="entry name" value="LisH"/>
    <property type="match status" value="1"/>
</dbReference>
<feature type="repeat" description="WD" evidence="3">
    <location>
        <begin position="404"/>
        <end position="436"/>
    </location>
</feature>
<dbReference type="CDD" id="cd00200">
    <property type="entry name" value="WD40"/>
    <property type="match status" value="1"/>
</dbReference>
<evidence type="ECO:0000256" key="3">
    <source>
        <dbReference type="PROSITE-ProRule" id="PRU00221"/>
    </source>
</evidence>
<evidence type="ECO:0000313" key="4">
    <source>
        <dbReference type="EMBL" id="KAE8659704.1"/>
    </source>
</evidence>
<dbReference type="InterPro" id="IPR001680">
    <property type="entry name" value="WD40_rpt"/>
</dbReference>
<dbReference type="AlphaFoldDB" id="A0A6A2XYG5"/>
<name>A0A6A2XYG5_HIBSY</name>
<dbReference type="Proteomes" id="UP000436088">
    <property type="component" value="Unassembled WGS sequence"/>
</dbReference>
<dbReference type="Gene3D" id="2.130.10.10">
    <property type="entry name" value="YVTN repeat-like/Quinoprotein amine dehydrogenase"/>
    <property type="match status" value="2"/>
</dbReference>
<gene>
    <name evidence="4" type="ORF">F3Y22_tig00116962pilonHSYRG00923</name>
</gene>
<dbReference type="PROSITE" id="PS50896">
    <property type="entry name" value="LISH"/>
    <property type="match status" value="1"/>
</dbReference>
<feature type="repeat" description="WD" evidence="3">
    <location>
        <begin position="447"/>
        <end position="489"/>
    </location>
</feature>
<evidence type="ECO:0000256" key="1">
    <source>
        <dbReference type="ARBA" id="ARBA00022574"/>
    </source>
</evidence>
<dbReference type="InterPro" id="IPR044716">
    <property type="entry name" value="LEUNIG-like"/>
</dbReference>
<dbReference type="PROSITE" id="PS00678">
    <property type="entry name" value="WD_REPEATS_1"/>
    <property type="match status" value="1"/>
</dbReference>
<keyword evidence="5" id="KW-1185">Reference proteome</keyword>
<protein>
    <submittedName>
        <fullName evidence="4">LisH dimerization motif,WD40/YVTN repeat-like-containing domain isoform 2</fullName>
    </submittedName>
</protein>
<dbReference type="GO" id="GO:0003714">
    <property type="term" value="F:transcription corepressor activity"/>
    <property type="evidence" value="ECO:0007669"/>
    <property type="project" value="InterPro"/>
</dbReference>
<organism evidence="4 5">
    <name type="scientific">Hibiscus syriacus</name>
    <name type="common">Rose of Sharon</name>
    <dbReference type="NCBI Taxonomy" id="106335"/>
    <lineage>
        <taxon>Eukaryota</taxon>
        <taxon>Viridiplantae</taxon>
        <taxon>Streptophyta</taxon>
        <taxon>Embryophyta</taxon>
        <taxon>Tracheophyta</taxon>
        <taxon>Spermatophyta</taxon>
        <taxon>Magnoliopsida</taxon>
        <taxon>eudicotyledons</taxon>
        <taxon>Gunneridae</taxon>
        <taxon>Pentapetalae</taxon>
        <taxon>rosids</taxon>
        <taxon>malvids</taxon>
        <taxon>Malvales</taxon>
        <taxon>Malvaceae</taxon>
        <taxon>Malvoideae</taxon>
        <taxon>Hibiscus</taxon>
    </lineage>
</organism>
<dbReference type="EMBL" id="VEPZ02001737">
    <property type="protein sequence ID" value="KAE8659704.1"/>
    <property type="molecule type" value="Genomic_DNA"/>
</dbReference>
<proteinExistence type="predicted"/>
<dbReference type="PANTHER" id="PTHR44376">
    <property type="entry name" value="TRANSCRIPTIONAL REGULATOR OF FILAMENTOUS GROWTH FLO8"/>
    <property type="match status" value="1"/>
</dbReference>
<dbReference type="Pfam" id="PF00400">
    <property type="entry name" value="WD40"/>
    <property type="match status" value="5"/>
</dbReference>
<dbReference type="PROSITE" id="PS50082">
    <property type="entry name" value="WD_REPEATS_2"/>
    <property type="match status" value="3"/>
</dbReference>
<dbReference type="PROSITE" id="PS50294">
    <property type="entry name" value="WD_REPEATS_REGION"/>
    <property type="match status" value="2"/>
</dbReference>
<keyword evidence="2" id="KW-0677">Repeat</keyword>
<dbReference type="SMART" id="SM00320">
    <property type="entry name" value="WD40"/>
    <property type="match status" value="7"/>
</dbReference>
<dbReference type="InterPro" id="IPR019775">
    <property type="entry name" value="WD40_repeat_CS"/>
</dbReference>
<dbReference type="PANTHER" id="PTHR44376:SF8">
    <property type="entry name" value="TRANSCRIPTIONAL COREPRESSOR LEUNIG-LIKE"/>
    <property type="match status" value="1"/>
</dbReference>
<evidence type="ECO:0000313" key="5">
    <source>
        <dbReference type="Proteomes" id="UP000436088"/>
    </source>
</evidence>